<keyword evidence="15" id="KW-1185">Reference proteome</keyword>
<comment type="function">
    <text evidence="12">Catalyzes the phosphorylation of ribose at O-5 in a reaction requiring ATP and magnesium. The resulting D-ribose-5-phosphate can then be used either for sythesis of nucleotides, histidine, and tryptophan, or as a component of the pentose phosphate pathway.</text>
</comment>
<dbReference type="InterPro" id="IPR011877">
    <property type="entry name" value="Ribokinase"/>
</dbReference>
<evidence type="ECO:0000256" key="6">
    <source>
        <dbReference type="ARBA" id="ARBA00022741"/>
    </source>
</evidence>
<keyword evidence="11 12" id="KW-0119">Carbohydrate metabolism</keyword>
<comment type="activity regulation">
    <text evidence="12">Activated by a monovalent cation that binds near, but not in, the active site. The most likely occupant of the site in vivo is potassium. Ion binding induces a conformational change that may alter substrate affinity.</text>
</comment>
<comment type="pathway">
    <text evidence="12">Carbohydrate metabolism; D-ribose degradation; D-ribose 5-phosphate from beta-D-ribopyranose: step 2/2.</text>
</comment>
<feature type="binding site" evidence="12">
    <location>
        <position position="253"/>
    </location>
    <ligand>
        <name>K(+)</name>
        <dbReference type="ChEBI" id="CHEBI:29103"/>
    </ligand>
</feature>
<dbReference type="Proteomes" id="UP001337655">
    <property type="component" value="Unassembled WGS sequence"/>
</dbReference>
<comment type="subunit">
    <text evidence="12">Homodimer.</text>
</comment>
<keyword evidence="12" id="KW-0963">Cytoplasm</keyword>
<feature type="binding site" evidence="12">
    <location>
        <position position="300"/>
    </location>
    <ligand>
        <name>K(+)</name>
        <dbReference type="ChEBI" id="CHEBI:29103"/>
    </ligand>
</feature>
<dbReference type="CDD" id="cd01174">
    <property type="entry name" value="ribokinase"/>
    <property type="match status" value="1"/>
</dbReference>
<dbReference type="PROSITE" id="PS00584">
    <property type="entry name" value="PFKB_KINASES_2"/>
    <property type="match status" value="1"/>
</dbReference>
<dbReference type="HAMAP" id="MF_01987">
    <property type="entry name" value="Ribokinase"/>
    <property type="match status" value="1"/>
</dbReference>
<gene>
    <name evidence="14" type="primary">RBK1</name>
    <name evidence="14" type="ORF">LTR77_007983</name>
</gene>
<evidence type="ECO:0000256" key="1">
    <source>
        <dbReference type="ARBA" id="ARBA00005380"/>
    </source>
</evidence>
<dbReference type="EMBL" id="JAVRRT010000013">
    <property type="protein sequence ID" value="KAK5166440.1"/>
    <property type="molecule type" value="Genomic_DNA"/>
</dbReference>
<dbReference type="GO" id="GO:0004747">
    <property type="term" value="F:ribokinase activity"/>
    <property type="evidence" value="ECO:0007669"/>
    <property type="project" value="UniProtKB-UniRule"/>
</dbReference>
<comment type="similarity">
    <text evidence="1">Belongs to the carbohydrate kinase pfkB family.</text>
</comment>
<name>A0AAV9P1G6_9PEZI</name>
<dbReference type="Gene3D" id="3.40.1190.20">
    <property type="match status" value="1"/>
</dbReference>
<dbReference type="GO" id="GO:0019303">
    <property type="term" value="P:D-ribose catabolic process"/>
    <property type="evidence" value="ECO:0007669"/>
    <property type="project" value="UniProtKB-UniRule"/>
</dbReference>
<sequence length="311" mass="33098">MPQSTIAVIGSLNIDFITRTLRIPEPGETLTAKSFDTGFGGKGANQAVACARLAPKDVIVRIMGNVGDDIFGKDYFEGLKKEGINAGGVKMLEGEKTGVSNIIVDEISGENRILFTANANYKFGNMEEGGWDVVPEQADVVVFQLETPLDLVLHNMHLAREKKKHVILNPAPASLLPDSAYQDIDTLIMNETESKILSGSSHQNLPPAELAPLFLKWGVQEAVIITLGGEGLVFATASGASGHVAARKVKVVDTTAAGDTFVGAYAVQRVQHEGEAGSFDYKKALEFATGAAAKSVEKVGAMAAIPYLREL</sequence>
<dbReference type="PANTHER" id="PTHR10584">
    <property type="entry name" value="SUGAR KINASE"/>
    <property type="match status" value="1"/>
</dbReference>
<evidence type="ECO:0000256" key="4">
    <source>
        <dbReference type="ARBA" id="ARBA00022679"/>
    </source>
</evidence>
<keyword evidence="4 12" id="KW-0808">Transferase</keyword>
<dbReference type="SUPFAM" id="SSF53613">
    <property type="entry name" value="Ribokinase-like"/>
    <property type="match status" value="1"/>
</dbReference>
<keyword evidence="12" id="KW-0539">Nucleus</keyword>
<feature type="binding site" evidence="12">
    <location>
        <position position="146"/>
    </location>
    <ligand>
        <name>substrate</name>
    </ligand>
</feature>
<keyword evidence="5 12" id="KW-0479">Metal-binding</keyword>
<comment type="catalytic activity">
    <reaction evidence="12">
        <text>D-ribose + ATP = D-ribose 5-phosphate + ADP + H(+)</text>
        <dbReference type="Rhea" id="RHEA:13697"/>
        <dbReference type="ChEBI" id="CHEBI:15378"/>
        <dbReference type="ChEBI" id="CHEBI:30616"/>
        <dbReference type="ChEBI" id="CHEBI:47013"/>
        <dbReference type="ChEBI" id="CHEBI:78346"/>
        <dbReference type="ChEBI" id="CHEBI:456216"/>
        <dbReference type="EC" id="2.7.1.15"/>
    </reaction>
</comment>
<dbReference type="GO" id="GO:0005737">
    <property type="term" value="C:cytoplasm"/>
    <property type="evidence" value="ECO:0007669"/>
    <property type="project" value="UniProtKB-SubCell"/>
</dbReference>
<dbReference type="GO" id="GO:0005634">
    <property type="term" value="C:nucleus"/>
    <property type="evidence" value="ECO:0007669"/>
    <property type="project" value="UniProtKB-SubCell"/>
</dbReference>
<reference evidence="14 15" key="1">
    <citation type="submission" date="2023-08" db="EMBL/GenBank/DDBJ databases">
        <title>Black Yeasts Isolated from many extreme environments.</title>
        <authorList>
            <person name="Coleine C."/>
            <person name="Stajich J.E."/>
            <person name="Selbmann L."/>
        </authorList>
    </citation>
    <scope>NUCLEOTIDE SEQUENCE [LARGE SCALE GENOMIC DNA]</scope>
    <source>
        <strain evidence="14 15">CCFEE 5935</strain>
    </source>
</reference>
<feature type="binding site" evidence="12">
    <location>
        <position position="190"/>
    </location>
    <ligand>
        <name>ATP</name>
        <dbReference type="ChEBI" id="CHEBI:30616"/>
    </ligand>
</feature>
<evidence type="ECO:0000256" key="12">
    <source>
        <dbReference type="HAMAP-Rule" id="MF_03215"/>
    </source>
</evidence>
<feature type="binding site" evidence="12">
    <location>
        <begin position="13"/>
        <end position="15"/>
    </location>
    <ligand>
        <name>substrate</name>
    </ligand>
</feature>
<dbReference type="GO" id="GO:0046872">
    <property type="term" value="F:metal ion binding"/>
    <property type="evidence" value="ECO:0007669"/>
    <property type="project" value="UniProtKB-KW"/>
</dbReference>
<evidence type="ECO:0000313" key="15">
    <source>
        <dbReference type="Proteomes" id="UP001337655"/>
    </source>
</evidence>
<feature type="active site" description="Proton acceptor" evidence="12">
    <location>
        <position position="259"/>
    </location>
</feature>
<organism evidence="14 15">
    <name type="scientific">Saxophila tyrrhenica</name>
    <dbReference type="NCBI Taxonomy" id="1690608"/>
    <lineage>
        <taxon>Eukaryota</taxon>
        <taxon>Fungi</taxon>
        <taxon>Dikarya</taxon>
        <taxon>Ascomycota</taxon>
        <taxon>Pezizomycotina</taxon>
        <taxon>Dothideomycetes</taxon>
        <taxon>Dothideomycetidae</taxon>
        <taxon>Mycosphaerellales</taxon>
        <taxon>Extremaceae</taxon>
        <taxon>Saxophila</taxon>
    </lineage>
</organism>
<comment type="caution">
    <text evidence="12">Lacks conserved residue(s) required for the propagation of feature annotation.</text>
</comment>
<evidence type="ECO:0000256" key="9">
    <source>
        <dbReference type="ARBA" id="ARBA00022842"/>
    </source>
</evidence>
<evidence type="ECO:0000256" key="2">
    <source>
        <dbReference type="ARBA" id="ARBA00012035"/>
    </source>
</evidence>
<evidence type="ECO:0000256" key="8">
    <source>
        <dbReference type="ARBA" id="ARBA00022840"/>
    </source>
</evidence>
<keyword evidence="8 12" id="KW-0067">ATP-binding</keyword>
<feature type="binding site" evidence="12">
    <location>
        <position position="298"/>
    </location>
    <ligand>
        <name>K(+)</name>
        <dbReference type="ChEBI" id="CHEBI:29103"/>
    </ligand>
</feature>
<feature type="binding site" evidence="12">
    <location>
        <begin position="258"/>
        <end position="259"/>
    </location>
    <ligand>
        <name>ATP</name>
        <dbReference type="ChEBI" id="CHEBI:30616"/>
    </ligand>
</feature>
<evidence type="ECO:0000313" key="14">
    <source>
        <dbReference type="EMBL" id="KAK5166440.1"/>
    </source>
</evidence>
<dbReference type="InterPro" id="IPR002139">
    <property type="entry name" value="Ribo/fructo_kinase"/>
</dbReference>
<dbReference type="InterPro" id="IPR029056">
    <property type="entry name" value="Ribokinase-like"/>
</dbReference>
<dbReference type="InterPro" id="IPR011611">
    <property type="entry name" value="PfkB_dom"/>
</dbReference>
<keyword evidence="7 12" id="KW-0418">Kinase</keyword>
<protein>
    <recommendedName>
        <fullName evidence="3 12">Ribokinase</fullName>
        <shortName evidence="12">RK</shortName>
        <ecNumber evidence="2 12">2.7.1.15</ecNumber>
    </recommendedName>
</protein>
<dbReference type="Pfam" id="PF00294">
    <property type="entry name" value="PfkB"/>
    <property type="match status" value="1"/>
</dbReference>
<dbReference type="AlphaFoldDB" id="A0AAV9P1G6"/>
<feature type="binding site" evidence="12">
    <location>
        <begin position="226"/>
        <end position="231"/>
    </location>
    <ligand>
        <name>ATP</name>
        <dbReference type="ChEBI" id="CHEBI:30616"/>
    </ligand>
</feature>
<dbReference type="EC" id="2.7.1.15" evidence="2 12"/>
<comment type="cofactor">
    <cofactor evidence="12">
        <name>Mg(2+)</name>
        <dbReference type="ChEBI" id="CHEBI:18420"/>
    </cofactor>
    <text evidence="12">Requires a divalent cation, most likely magnesium in vivo, as an electrophilic catalyst to aid phosphoryl group transfer. It is the chelate of the metal and the nucleotide that is the actual substrate.</text>
</comment>
<evidence type="ECO:0000256" key="10">
    <source>
        <dbReference type="ARBA" id="ARBA00022958"/>
    </source>
</evidence>
<feature type="binding site" evidence="12">
    <location>
        <position position="295"/>
    </location>
    <ligand>
        <name>K(+)</name>
        <dbReference type="ChEBI" id="CHEBI:29103"/>
    </ligand>
</feature>
<dbReference type="GO" id="GO:0005524">
    <property type="term" value="F:ATP binding"/>
    <property type="evidence" value="ECO:0007669"/>
    <property type="project" value="UniProtKB-UniRule"/>
</dbReference>
<comment type="subcellular location">
    <subcellularLocation>
        <location evidence="12">Cytoplasm</location>
    </subcellularLocation>
    <subcellularLocation>
        <location evidence="12">Nucleus</location>
    </subcellularLocation>
</comment>
<proteinExistence type="inferred from homology"/>
<accession>A0AAV9P1G6</accession>
<dbReference type="GeneID" id="89929317"/>
<evidence type="ECO:0000256" key="7">
    <source>
        <dbReference type="ARBA" id="ARBA00022777"/>
    </source>
</evidence>
<dbReference type="RefSeq" id="XP_064656322.1">
    <property type="nucleotide sequence ID" value="XM_064805217.1"/>
</dbReference>
<feature type="binding site" evidence="12">
    <location>
        <begin position="41"/>
        <end position="45"/>
    </location>
    <ligand>
        <name>substrate</name>
    </ligand>
</feature>
<keyword evidence="6 12" id="KW-0547">Nucleotide-binding</keyword>
<feature type="domain" description="Carbohydrate kinase PfkB" evidence="13">
    <location>
        <begin position="5"/>
        <end position="306"/>
    </location>
</feature>
<dbReference type="InterPro" id="IPR002173">
    <property type="entry name" value="Carboh/pur_kinase_PfkB_CS"/>
</dbReference>
<comment type="caution">
    <text evidence="14">The sequence shown here is derived from an EMBL/GenBank/DDBJ whole genome shotgun (WGS) entry which is preliminary data.</text>
</comment>
<evidence type="ECO:0000256" key="5">
    <source>
        <dbReference type="ARBA" id="ARBA00022723"/>
    </source>
</evidence>
<evidence type="ECO:0000256" key="3">
    <source>
        <dbReference type="ARBA" id="ARBA00016943"/>
    </source>
</evidence>
<feature type="binding site" evidence="12">
    <location>
        <position position="259"/>
    </location>
    <ligand>
        <name>substrate</name>
    </ligand>
</feature>
<evidence type="ECO:0000259" key="13">
    <source>
        <dbReference type="Pfam" id="PF00294"/>
    </source>
</evidence>
<feature type="binding site" evidence="12">
    <location>
        <position position="255"/>
    </location>
    <ligand>
        <name>K(+)</name>
        <dbReference type="ChEBI" id="CHEBI:29103"/>
    </ligand>
</feature>
<keyword evidence="10 12" id="KW-0630">Potassium</keyword>
<comment type="similarity">
    <text evidence="12">Belongs to the carbohydrate kinase PfkB family. Ribokinase subfamily.</text>
</comment>
<evidence type="ECO:0000256" key="11">
    <source>
        <dbReference type="ARBA" id="ARBA00023277"/>
    </source>
</evidence>
<dbReference type="PANTHER" id="PTHR10584:SF166">
    <property type="entry name" value="RIBOKINASE"/>
    <property type="match status" value="1"/>
</dbReference>
<dbReference type="PRINTS" id="PR00990">
    <property type="entry name" value="RIBOKINASE"/>
</dbReference>
<keyword evidence="9 12" id="KW-0460">Magnesium</keyword>